<dbReference type="GO" id="GO:0008234">
    <property type="term" value="F:cysteine-type peptidase activity"/>
    <property type="evidence" value="ECO:0007669"/>
    <property type="project" value="InterPro"/>
</dbReference>
<dbReference type="InterPro" id="IPR000668">
    <property type="entry name" value="Peptidase_C1A_C"/>
</dbReference>
<keyword evidence="3" id="KW-0645">Protease</keyword>
<gene>
    <name evidence="3" type="ORF">EZS28_015855</name>
</gene>
<reference evidence="3 4" key="1">
    <citation type="submission" date="2019-03" db="EMBL/GenBank/DDBJ databases">
        <title>Single cell metagenomics reveals metabolic interactions within the superorganism composed of flagellate Streblomastix strix and complex community of Bacteroidetes bacteria on its surface.</title>
        <authorList>
            <person name="Treitli S.C."/>
            <person name="Kolisko M."/>
            <person name="Husnik F."/>
            <person name="Keeling P."/>
            <person name="Hampl V."/>
        </authorList>
    </citation>
    <scope>NUCLEOTIDE SEQUENCE [LARGE SCALE GENOMIC DNA]</scope>
    <source>
        <strain evidence="3">ST1C</strain>
    </source>
</reference>
<proteinExistence type="inferred from homology"/>
<dbReference type="OrthoDB" id="10253408at2759"/>
<dbReference type="GO" id="GO:0006508">
    <property type="term" value="P:proteolysis"/>
    <property type="evidence" value="ECO:0007669"/>
    <property type="project" value="UniProtKB-KW"/>
</dbReference>
<dbReference type="AlphaFoldDB" id="A0A5J4W1A8"/>
<dbReference type="Pfam" id="PF00112">
    <property type="entry name" value="Peptidase_C1"/>
    <property type="match status" value="1"/>
</dbReference>
<dbReference type="SMART" id="SM00645">
    <property type="entry name" value="Pept_C1"/>
    <property type="match status" value="1"/>
</dbReference>
<name>A0A5J4W1A8_9EUKA</name>
<organism evidence="3 4">
    <name type="scientific">Streblomastix strix</name>
    <dbReference type="NCBI Taxonomy" id="222440"/>
    <lineage>
        <taxon>Eukaryota</taxon>
        <taxon>Metamonada</taxon>
        <taxon>Preaxostyla</taxon>
        <taxon>Oxymonadida</taxon>
        <taxon>Streblomastigidae</taxon>
        <taxon>Streblomastix</taxon>
    </lineage>
</organism>
<dbReference type="Proteomes" id="UP000324800">
    <property type="component" value="Unassembled WGS sequence"/>
</dbReference>
<sequence>MFSLILIAAVLAEPIVNRINSNPSSTWVATEYPRDVMSMSKLRRLASAKRSKESDYLSPAPTVPVNDLPESFDARAKWGSAILPVHDQGNCGASWAVVVADVIGNRIGIQGCPRGFMSTEEILSCDTSDQGCKGGSAINAWYYVHESFGLSTDSCIPYTSQEGKVPTCPAKCSNGSKIIRTYLYDAYAVNNLKQEVISRCIFDQGPLAMYLDAYEDFMNYKTGIYQHKEGKKLGGLYVLVLGWGVENNVPYWICQNGYFRILRGSNHCSCETEITYGLPDCL</sequence>
<feature type="domain" description="Peptidase C1A papain C-terminal" evidence="2">
    <location>
        <begin position="68"/>
        <end position="278"/>
    </location>
</feature>
<comment type="caution">
    <text evidence="3">The sequence shown here is derived from an EMBL/GenBank/DDBJ whole genome shotgun (WGS) entry which is preliminary data.</text>
</comment>
<comment type="similarity">
    <text evidence="1">Belongs to the peptidase C1 family.</text>
</comment>
<accession>A0A5J4W1A8</accession>
<dbReference type="PANTHER" id="PTHR12411">
    <property type="entry name" value="CYSTEINE PROTEASE FAMILY C1-RELATED"/>
    <property type="match status" value="1"/>
</dbReference>
<dbReference type="SUPFAM" id="SSF54001">
    <property type="entry name" value="Cysteine proteinases"/>
    <property type="match status" value="1"/>
</dbReference>
<keyword evidence="3" id="KW-0378">Hydrolase</keyword>
<dbReference type="InterPro" id="IPR013128">
    <property type="entry name" value="Peptidase_C1A"/>
</dbReference>
<dbReference type="InterPro" id="IPR038765">
    <property type="entry name" value="Papain-like_cys_pep_sf"/>
</dbReference>
<evidence type="ECO:0000259" key="2">
    <source>
        <dbReference type="SMART" id="SM00645"/>
    </source>
</evidence>
<dbReference type="EMBL" id="SNRW01003912">
    <property type="protein sequence ID" value="KAA6388618.1"/>
    <property type="molecule type" value="Genomic_DNA"/>
</dbReference>
<evidence type="ECO:0000313" key="3">
    <source>
        <dbReference type="EMBL" id="KAA6388618.1"/>
    </source>
</evidence>
<dbReference type="Gene3D" id="3.90.70.10">
    <property type="entry name" value="Cysteine proteinases"/>
    <property type="match status" value="1"/>
</dbReference>
<evidence type="ECO:0000256" key="1">
    <source>
        <dbReference type="ARBA" id="ARBA00008455"/>
    </source>
</evidence>
<protein>
    <submittedName>
        <fullName evidence="3">Putative cathepsin B2 cysteine protease</fullName>
    </submittedName>
</protein>
<evidence type="ECO:0000313" key="4">
    <source>
        <dbReference type="Proteomes" id="UP000324800"/>
    </source>
</evidence>